<dbReference type="GO" id="GO:0008688">
    <property type="term" value="F:3-(3-hydroxyphenyl)propionate hydroxylase activity"/>
    <property type="evidence" value="ECO:0007669"/>
    <property type="project" value="UniProtKB-EC"/>
</dbReference>
<dbReference type="Proteomes" id="UP000789752">
    <property type="component" value="Unassembled WGS sequence"/>
</dbReference>
<reference evidence="2 3" key="1">
    <citation type="submission" date="2021-04" db="EMBL/GenBank/DDBJ databases">
        <authorList>
            <person name="Vanwijnsberghe S."/>
        </authorList>
    </citation>
    <scope>NUCLEOTIDE SEQUENCE [LARGE SCALE GENOMIC DNA]</scope>
    <source>
        <strain evidence="2 3">LMG 32171</strain>
    </source>
</reference>
<dbReference type="InterPro" id="IPR002938">
    <property type="entry name" value="FAD-bd"/>
</dbReference>
<dbReference type="SUPFAM" id="SSF51905">
    <property type="entry name" value="FAD/NAD(P)-binding domain"/>
    <property type="match status" value="1"/>
</dbReference>
<dbReference type="PANTHER" id="PTHR43747:SF1">
    <property type="entry name" value="SLR1998 PROTEIN"/>
    <property type="match status" value="1"/>
</dbReference>
<dbReference type="Gene3D" id="3.50.50.60">
    <property type="entry name" value="FAD/NAD(P)-binding domain"/>
    <property type="match status" value="1"/>
</dbReference>
<gene>
    <name evidence="2" type="primary">mhpA_1</name>
    <name evidence="2" type="ORF">R54767_03898</name>
</gene>
<feature type="domain" description="FAD-binding" evidence="1">
    <location>
        <begin position="42"/>
        <end position="290"/>
    </location>
</feature>
<organism evidence="2 3">
    <name type="scientific">Paraburkholderia gardini</name>
    <dbReference type="NCBI Taxonomy" id="2823469"/>
    <lineage>
        <taxon>Bacteria</taxon>
        <taxon>Pseudomonadati</taxon>
        <taxon>Pseudomonadota</taxon>
        <taxon>Betaproteobacteria</taxon>
        <taxon>Burkholderiales</taxon>
        <taxon>Burkholderiaceae</taxon>
        <taxon>Paraburkholderia</taxon>
    </lineage>
</organism>
<evidence type="ECO:0000313" key="2">
    <source>
        <dbReference type="EMBL" id="CAG4912483.1"/>
    </source>
</evidence>
<proteinExistence type="predicted"/>
<accession>A0ABN7QNE8</accession>
<dbReference type="PANTHER" id="PTHR43747">
    <property type="entry name" value="FAD-BINDING PROTEIN"/>
    <property type="match status" value="1"/>
</dbReference>
<dbReference type="Pfam" id="PF01494">
    <property type="entry name" value="FAD_binding_3"/>
    <property type="match status" value="1"/>
</dbReference>
<sequence>MTREGMAGTGRALSATTVDYQKRVTLNTNTDINTRTKTGDAVDVAIIGAGPAGSVAAALLRKAGCSVLVLERQHFPRFSIGESLLPQSMAYLEEAGMLQAVVEAGFQYKNGAHFIAGERVSSFDFRDKHTPGWGTTYQVERGTFDDLLIGCAAKAGAEVRFGHTVRAMQTGDAPVLDVENEAGNTYKVHARFVLDASGFGRVLPRLMNLETPSRMPTRAAIFTHVQDGIPFGAMDRNKITVAVHPERRDVWYWMIPLAGGRSSVGCVAEVAFLDVPEEAREARLRELIRQEPTFARLIGDAPFLMPVRHIGGYSANVERLHGAGYALLGNSGEFLDPVFSSGVTIAVRSAHLAVQVLLRSFDGEAVDWQREYDVPLRKGIDTFRAFVERWYTGELQEIIFYPHQTDSIRRMISAVLAGYAWDESNPYVADPERRLKTLFEVCSQT</sequence>
<dbReference type="InterPro" id="IPR050816">
    <property type="entry name" value="Flavin-dep_Halogenase_NPB"/>
</dbReference>
<comment type="caution">
    <text evidence="2">The sequence shown here is derived from an EMBL/GenBank/DDBJ whole genome shotgun (WGS) entry which is preliminary data.</text>
</comment>
<protein>
    <submittedName>
        <fullName evidence="2">3-(3-hydroxy-phenyl)propionate/3-hydroxycinnamic acid hydroxylase</fullName>
        <ecNumber evidence="2">1.14.13.127</ecNumber>
    </submittedName>
</protein>
<evidence type="ECO:0000259" key="1">
    <source>
        <dbReference type="Pfam" id="PF01494"/>
    </source>
</evidence>
<evidence type="ECO:0000313" key="3">
    <source>
        <dbReference type="Proteomes" id="UP000789752"/>
    </source>
</evidence>
<dbReference type="EMBL" id="CAJQYY010000024">
    <property type="protein sequence ID" value="CAG4912483.1"/>
    <property type="molecule type" value="Genomic_DNA"/>
</dbReference>
<dbReference type="EC" id="1.14.13.127" evidence="2"/>
<name>A0ABN7QNE8_9BURK</name>
<keyword evidence="2" id="KW-0560">Oxidoreductase</keyword>
<dbReference type="InterPro" id="IPR036188">
    <property type="entry name" value="FAD/NAD-bd_sf"/>
</dbReference>
<keyword evidence="3" id="KW-1185">Reference proteome</keyword>